<keyword evidence="1" id="KW-1133">Transmembrane helix</keyword>
<feature type="transmembrane region" description="Helical" evidence="1">
    <location>
        <begin position="30"/>
        <end position="50"/>
    </location>
</feature>
<name>A0A7C9A3U3_OPUST</name>
<proteinExistence type="predicted"/>
<evidence type="ECO:0000313" key="2">
    <source>
        <dbReference type="EMBL" id="MBA4657517.1"/>
    </source>
</evidence>
<reference evidence="2" key="1">
    <citation type="journal article" date="2013" name="J. Plant Res.">
        <title>Effect of fungi and light on seed germination of three Opuntia species from semiarid lands of central Mexico.</title>
        <authorList>
            <person name="Delgado-Sanchez P."/>
            <person name="Jimenez-Bremont J.F."/>
            <person name="Guerrero-Gonzalez Mde L."/>
            <person name="Flores J."/>
        </authorList>
    </citation>
    <scope>NUCLEOTIDE SEQUENCE</scope>
    <source>
        <tissue evidence="2">Cladode</tissue>
    </source>
</reference>
<dbReference type="AlphaFoldDB" id="A0A7C9A3U3"/>
<feature type="transmembrane region" description="Helical" evidence="1">
    <location>
        <begin position="88"/>
        <end position="109"/>
    </location>
</feature>
<keyword evidence="1" id="KW-0812">Transmembrane</keyword>
<organism evidence="2">
    <name type="scientific">Opuntia streptacantha</name>
    <name type="common">Prickly pear cactus</name>
    <name type="synonym">Opuntia cardona</name>
    <dbReference type="NCBI Taxonomy" id="393608"/>
    <lineage>
        <taxon>Eukaryota</taxon>
        <taxon>Viridiplantae</taxon>
        <taxon>Streptophyta</taxon>
        <taxon>Embryophyta</taxon>
        <taxon>Tracheophyta</taxon>
        <taxon>Spermatophyta</taxon>
        <taxon>Magnoliopsida</taxon>
        <taxon>eudicotyledons</taxon>
        <taxon>Gunneridae</taxon>
        <taxon>Pentapetalae</taxon>
        <taxon>Caryophyllales</taxon>
        <taxon>Cactineae</taxon>
        <taxon>Cactaceae</taxon>
        <taxon>Opuntioideae</taxon>
        <taxon>Opuntia</taxon>
    </lineage>
</organism>
<feature type="transmembrane region" description="Helical" evidence="1">
    <location>
        <begin position="62"/>
        <end position="82"/>
    </location>
</feature>
<keyword evidence="1" id="KW-0472">Membrane</keyword>
<protein>
    <submittedName>
        <fullName evidence="2">Uncharacterized protein</fullName>
    </submittedName>
</protein>
<dbReference type="EMBL" id="GISG01196458">
    <property type="protein sequence ID" value="MBA4657517.1"/>
    <property type="molecule type" value="Transcribed_RNA"/>
</dbReference>
<accession>A0A7C9A3U3</accession>
<sequence length="110" mass="12125">MSSCVLVVSYLIFIVFHLFADFCFNQILKLYVLLFVTWLLRVAVLLLSLGSSIYVSFKALKAFSLFLFLAVSRALLLGVFSMNNVSGVILSGGLSFCCKVLVACQLSLLI</sequence>
<evidence type="ECO:0000256" key="1">
    <source>
        <dbReference type="SAM" id="Phobius"/>
    </source>
</evidence>
<reference evidence="2" key="2">
    <citation type="submission" date="2020-07" db="EMBL/GenBank/DDBJ databases">
        <authorList>
            <person name="Vera ALvarez R."/>
            <person name="Arias-Moreno D.M."/>
            <person name="Jimenez-Jacinto V."/>
            <person name="Jimenez-Bremont J.F."/>
            <person name="Swaminathan K."/>
            <person name="Moose S.P."/>
            <person name="Guerrero-Gonzalez M.L."/>
            <person name="Marino-Ramirez L."/>
            <person name="Landsman D."/>
            <person name="Rodriguez-Kessler M."/>
            <person name="Delgado-Sanchez P."/>
        </authorList>
    </citation>
    <scope>NUCLEOTIDE SEQUENCE</scope>
    <source>
        <tissue evidence="2">Cladode</tissue>
    </source>
</reference>